<organism evidence="1 2">
    <name type="scientific">Glycomyces rhizosphaerae</name>
    <dbReference type="NCBI Taxonomy" id="2054422"/>
    <lineage>
        <taxon>Bacteria</taxon>
        <taxon>Bacillati</taxon>
        <taxon>Actinomycetota</taxon>
        <taxon>Actinomycetes</taxon>
        <taxon>Glycomycetales</taxon>
        <taxon>Glycomycetaceae</taxon>
        <taxon>Glycomyces</taxon>
    </lineage>
</organism>
<dbReference type="Proteomes" id="UP001595712">
    <property type="component" value="Unassembled WGS sequence"/>
</dbReference>
<dbReference type="EMBL" id="JBHRWO010000004">
    <property type="protein sequence ID" value="MFC3491218.1"/>
    <property type="molecule type" value="Genomic_DNA"/>
</dbReference>
<reference evidence="2" key="1">
    <citation type="journal article" date="2019" name="Int. J. Syst. Evol. Microbiol.">
        <title>The Global Catalogue of Microorganisms (GCM) 10K type strain sequencing project: providing services to taxonomists for standard genome sequencing and annotation.</title>
        <authorList>
            <consortium name="The Broad Institute Genomics Platform"/>
            <consortium name="The Broad Institute Genome Sequencing Center for Infectious Disease"/>
            <person name="Wu L."/>
            <person name="Ma J."/>
        </authorList>
    </citation>
    <scope>NUCLEOTIDE SEQUENCE [LARGE SCALE GENOMIC DNA]</scope>
    <source>
        <strain evidence="2">CGMCC 4.7396</strain>
    </source>
</reference>
<evidence type="ECO:0008006" key="3">
    <source>
        <dbReference type="Google" id="ProtNLM"/>
    </source>
</evidence>
<name>A0ABV7PUN2_9ACTN</name>
<evidence type="ECO:0000313" key="1">
    <source>
        <dbReference type="EMBL" id="MFC3491218.1"/>
    </source>
</evidence>
<keyword evidence="2" id="KW-1185">Reference proteome</keyword>
<comment type="caution">
    <text evidence="1">The sequence shown here is derived from an EMBL/GenBank/DDBJ whole genome shotgun (WGS) entry which is preliminary data.</text>
</comment>
<gene>
    <name evidence="1" type="ORF">ACFO8M_01785</name>
</gene>
<proteinExistence type="predicted"/>
<dbReference type="RefSeq" id="WP_387969680.1">
    <property type="nucleotide sequence ID" value="NZ_JBHRWO010000004.1"/>
</dbReference>
<protein>
    <recommendedName>
        <fullName evidence="3">SMI1/KNR4 family protein</fullName>
    </recommendedName>
</protein>
<accession>A0ABV7PUN2</accession>
<evidence type="ECO:0000313" key="2">
    <source>
        <dbReference type="Proteomes" id="UP001595712"/>
    </source>
</evidence>
<sequence length="246" mass="27726">MLDDMRELRDSLERYRAAAQAAGIELPAPERKTPAPPTDLVLRMTDVEQIPEQLLWLYSIGWGAARLFPEGVFLMDWPGEAEIAEYVDYTALAIGVPFPWRQQLPIFFTDHVVLTFVLAEGHVGEIWHYEWEPDSTSPVRAAMSLAGLFDQWTKGIEIGVVVKTKWVEWLQVIVEGDEAMNDEATLERLAVLGLDPLAFPLWMGGCSRLREWQAACGVDPAEIDREFDAREEMVDAAIAVAAELQR</sequence>